<name>A0A3P3YYS7_LEIBR</name>
<evidence type="ECO:0000313" key="1">
    <source>
        <dbReference type="EMBL" id="SYZ63125.1"/>
    </source>
</evidence>
<dbReference type="AlphaFoldDB" id="A0A3P3YYS7"/>
<accession>A0A3P3YYS7</accession>
<gene>
    <name evidence="1" type="ORF">LBRM2904_08.0360</name>
</gene>
<proteinExistence type="predicted"/>
<dbReference type="EMBL" id="LS997607">
    <property type="protein sequence ID" value="SYZ63125.1"/>
    <property type="molecule type" value="Genomic_DNA"/>
</dbReference>
<organism evidence="1 2">
    <name type="scientific">Leishmania braziliensis MHOM/BR/75/M2904</name>
    <dbReference type="NCBI Taxonomy" id="420245"/>
    <lineage>
        <taxon>Eukaryota</taxon>
        <taxon>Discoba</taxon>
        <taxon>Euglenozoa</taxon>
        <taxon>Kinetoplastea</taxon>
        <taxon>Metakinetoplastina</taxon>
        <taxon>Trypanosomatida</taxon>
        <taxon>Trypanosomatidae</taxon>
        <taxon>Leishmaniinae</taxon>
        <taxon>Leishmania</taxon>
        <taxon>Leishmania braziliensis species complex</taxon>
    </lineage>
</organism>
<sequence>MDTICKRDQVARQHYIVQHLHLSNAMTYTQSEAMMRRYRAQSRLALERLICDEVCDAAATHAVAERTKEFRL</sequence>
<reference evidence="1 2" key="1">
    <citation type="submission" date="2018-09" db="EMBL/GenBank/DDBJ databases">
        <authorList>
            <person name="Peiro R."/>
            <person name="Begona"/>
            <person name="Cbmso G."/>
            <person name="Lopez M."/>
            <person name="Gonzalez S."/>
        </authorList>
    </citation>
    <scope>NUCLEOTIDE SEQUENCE [LARGE SCALE GENOMIC DNA]</scope>
</reference>
<evidence type="ECO:0000313" key="2">
    <source>
        <dbReference type="Proteomes" id="UP000319462"/>
    </source>
</evidence>
<protein>
    <submittedName>
        <fullName evidence="1">Hypothetical_protein</fullName>
    </submittedName>
</protein>
<dbReference type="Proteomes" id="UP000319462">
    <property type="component" value="Chromosome 8"/>
</dbReference>